<dbReference type="Pfam" id="PF12680">
    <property type="entry name" value="SnoaL_2"/>
    <property type="match status" value="1"/>
</dbReference>
<organism evidence="2 3">
    <name type="scientific">Actinoplanes sandaracinus</name>
    <dbReference type="NCBI Taxonomy" id="3045177"/>
    <lineage>
        <taxon>Bacteria</taxon>
        <taxon>Bacillati</taxon>
        <taxon>Actinomycetota</taxon>
        <taxon>Actinomycetes</taxon>
        <taxon>Micromonosporales</taxon>
        <taxon>Micromonosporaceae</taxon>
        <taxon>Actinoplanes</taxon>
    </lineage>
</organism>
<accession>A0ABT6WKE4</accession>
<protein>
    <submittedName>
        <fullName evidence="2">Nuclear transport factor 2 family protein</fullName>
    </submittedName>
</protein>
<dbReference type="EMBL" id="JASCTH010000009">
    <property type="protein sequence ID" value="MDI6100130.1"/>
    <property type="molecule type" value="Genomic_DNA"/>
</dbReference>
<comment type="caution">
    <text evidence="2">The sequence shown here is derived from an EMBL/GenBank/DDBJ whole genome shotgun (WGS) entry which is preliminary data.</text>
</comment>
<dbReference type="SUPFAM" id="SSF54427">
    <property type="entry name" value="NTF2-like"/>
    <property type="match status" value="1"/>
</dbReference>
<sequence>MIDAGNVVERFNAAWEQGDLAAVTACLATDVTYSPSAWDGPAVTVHGREAVAAVFAGQLGPGDGPALGAVHVAGDRVGCEWQWPPAADGTTLRGLDVYLVRDGLIVAKDVFSKVVAR</sequence>
<dbReference type="RefSeq" id="WP_282760738.1">
    <property type="nucleotide sequence ID" value="NZ_JASCTH010000009.1"/>
</dbReference>
<evidence type="ECO:0000313" key="2">
    <source>
        <dbReference type="EMBL" id="MDI6100130.1"/>
    </source>
</evidence>
<evidence type="ECO:0000313" key="3">
    <source>
        <dbReference type="Proteomes" id="UP001241758"/>
    </source>
</evidence>
<proteinExistence type="predicted"/>
<dbReference type="InterPro" id="IPR037401">
    <property type="entry name" value="SnoaL-like"/>
</dbReference>
<keyword evidence="3" id="KW-1185">Reference proteome</keyword>
<reference evidence="2 3" key="1">
    <citation type="submission" date="2023-05" db="EMBL/GenBank/DDBJ databases">
        <title>Actinoplanes sp. NEAU-A12 genome sequencing.</title>
        <authorList>
            <person name="Wang Z.-S."/>
        </authorList>
    </citation>
    <scope>NUCLEOTIDE SEQUENCE [LARGE SCALE GENOMIC DNA]</scope>
    <source>
        <strain evidence="2 3">NEAU-A12</strain>
    </source>
</reference>
<gene>
    <name evidence="2" type="ORF">QLQ12_16120</name>
</gene>
<dbReference type="InterPro" id="IPR032710">
    <property type="entry name" value="NTF2-like_dom_sf"/>
</dbReference>
<dbReference type="Proteomes" id="UP001241758">
    <property type="component" value="Unassembled WGS sequence"/>
</dbReference>
<feature type="domain" description="SnoaL-like" evidence="1">
    <location>
        <begin position="8"/>
        <end position="106"/>
    </location>
</feature>
<dbReference type="Gene3D" id="3.10.450.50">
    <property type="match status" value="1"/>
</dbReference>
<name>A0ABT6WKE4_9ACTN</name>
<evidence type="ECO:0000259" key="1">
    <source>
        <dbReference type="Pfam" id="PF12680"/>
    </source>
</evidence>